<accession>A0AAX1NC43</accession>
<gene>
    <name evidence="2" type="ORF">KMW28_22305</name>
</gene>
<evidence type="ECO:0000313" key="3">
    <source>
        <dbReference type="Proteomes" id="UP000678679"/>
    </source>
</evidence>
<keyword evidence="3" id="KW-1185">Reference proteome</keyword>
<feature type="domain" description="DUF4325" evidence="1">
    <location>
        <begin position="26"/>
        <end position="92"/>
    </location>
</feature>
<evidence type="ECO:0000259" key="1">
    <source>
        <dbReference type="Pfam" id="PF14213"/>
    </source>
</evidence>
<protein>
    <submittedName>
        <fullName evidence="2">DUF4325 domain-containing protein</fullName>
    </submittedName>
</protein>
<dbReference type="AlphaFoldDB" id="A0AAX1NC43"/>
<dbReference type="Proteomes" id="UP000678679">
    <property type="component" value="Chromosome 2"/>
</dbReference>
<proteinExistence type="predicted"/>
<dbReference type="RefSeq" id="WP_169662170.1">
    <property type="nucleotide sequence ID" value="NZ_CP076133.1"/>
</dbReference>
<organism evidence="2 3">
    <name type="scientific">Flammeovirga yaeyamensis</name>
    <dbReference type="NCBI Taxonomy" id="367791"/>
    <lineage>
        <taxon>Bacteria</taxon>
        <taxon>Pseudomonadati</taxon>
        <taxon>Bacteroidota</taxon>
        <taxon>Cytophagia</taxon>
        <taxon>Cytophagales</taxon>
        <taxon>Flammeovirgaceae</taxon>
        <taxon>Flammeovirga</taxon>
    </lineage>
</organism>
<dbReference type="EMBL" id="CP076133">
    <property type="protein sequence ID" value="QWG05159.1"/>
    <property type="molecule type" value="Genomic_DNA"/>
</dbReference>
<evidence type="ECO:0000313" key="2">
    <source>
        <dbReference type="EMBL" id="QWG05159.1"/>
    </source>
</evidence>
<dbReference type="KEGG" id="fya:KMW28_22305"/>
<name>A0AAX1NC43_9BACT</name>
<dbReference type="InterPro" id="IPR025474">
    <property type="entry name" value="DUF4325"/>
</dbReference>
<sequence>MKNIINIAKEFSETPGARYITDGKFSGQEFYENILKPRFNNLKDNEILTIVLDGTAGYATSFLDEAFGRLSREYKSKIVLDKVRFISHEEPDLINEIECYINETNK</sequence>
<dbReference type="Pfam" id="PF14213">
    <property type="entry name" value="DUF4325"/>
    <property type="match status" value="1"/>
</dbReference>
<reference evidence="2 3" key="1">
    <citation type="submission" date="2021-05" db="EMBL/GenBank/DDBJ databases">
        <title>Comparative genomic studies on the polysaccharide-degrading batcterial strains of the Flammeovirga genus.</title>
        <authorList>
            <person name="Zewei F."/>
            <person name="Zheng Z."/>
            <person name="Yu L."/>
            <person name="Ruyue G."/>
            <person name="Yanhong M."/>
            <person name="Yuanyuan C."/>
            <person name="Jingyan G."/>
            <person name="Wenjun H."/>
        </authorList>
    </citation>
    <scope>NUCLEOTIDE SEQUENCE [LARGE SCALE GENOMIC DNA]</scope>
    <source>
        <strain evidence="2 3">NBRC:100898</strain>
    </source>
</reference>